<comment type="caution">
    <text evidence="6">The sequence shown here is derived from an EMBL/GenBank/DDBJ whole genome shotgun (WGS) entry which is preliminary data.</text>
</comment>
<proteinExistence type="predicted"/>
<reference evidence="6 7" key="3">
    <citation type="submission" date="2019-03" db="EMBL/GenBank/DDBJ databases">
        <title>Genomic Encyclopedia of Type Strains, Phase IV (KMG-IV): sequencing the most valuable type-strain genomes for metagenomic binning, comparative biology and taxonomic classification.</title>
        <authorList>
            <person name="Goeker M."/>
        </authorList>
    </citation>
    <scope>NUCLEOTIDE SEQUENCE [LARGE SCALE GENOMIC DNA]</scope>
    <source>
        <strain evidence="6 7">DSM 103236</strain>
    </source>
</reference>
<dbReference type="SUPFAM" id="SSF82679">
    <property type="entry name" value="N-utilization substance G protein NusG, N-terminal domain"/>
    <property type="match status" value="1"/>
</dbReference>
<dbReference type="SMART" id="SM00738">
    <property type="entry name" value="NGN"/>
    <property type="match status" value="1"/>
</dbReference>
<dbReference type="InterPro" id="IPR006645">
    <property type="entry name" value="NGN-like_dom"/>
</dbReference>
<keyword evidence="8" id="KW-1185">Reference proteome</keyword>
<reference evidence="5" key="4">
    <citation type="submission" date="2024-05" db="EMBL/GenBank/DDBJ databases">
        <authorList>
            <person name="Sun Q."/>
            <person name="Zhou Y."/>
        </authorList>
    </citation>
    <scope>NUCLEOTIDE SEQUENCE</scope>
    <source>
        <strain evidence="5">CGMCC 1.15644</strain>
    </source>
</reference>
<dbReference type="PANTHER" id="PTHR30265">
    <property type="entry name" value="RHO-INTERACTING TRANSCRIPTION TERMINATION FACTOR NUSG"/>
    <property type="match status" value="1"/>
</dbReference>
<organism evidence="6 7">
    <name type="scientific">Pedobacter psychrotolerans</name>
    <dbReference type="NCBI Taxonomy" id="1843235"/>
    <lineage>
        <taxon>Bacteria</taxon>
        <taxon>Pseudomonadati</taxon>
        <taxon>Bacteroidota</taxon>
        <taxon>Sphingobacteriia</taxon>
        <taxon>Sphingobacteriales</taxon>
        <taxon>Sphingobacteriaceae</taxon>
        <taxon>Pedobacter</taxon>
    </lineage>
</organism>
<accession>A0A4R2HAW1</accession>
<keyword evidence="3" id="KW-0804">Transcription</keyword>
<dbReference type="InterPro" id="IPR036735">
    <property type="entry name" value="NGN_dom_sf"/>
</dbReference>
<keyword evidence="1" id="KW-0889">Transcription antitermination</keyword>
<dbReference type="GO" id="GO:0031564">
    <property type="term" value="P:transcription antitermination"/>
    <property type="evidence" value="ECO:0007669"/>
    <property type="project" value="UniProtKB-KW"/>
</dbReference>
<feature type="domain" description="NusG-like N-terminal" evidence="4">
    <location>
        <begin position="13"/>
        <end position="113"/>
    </location>
</feature>
<name>A0A4R2HAW1_9SPHI</name>
<evidence type="ECO:0000313" key="5">
    <source>
        <dbReference type="EMBL" id="GGE63914.1"/>
    </source>
</evidence>
<dbReference type="AlphaFoldDB" id="A0A4R2HAW1"/>
<keyword evidence="2" id="KW-0805">Transcription regulation</keyword>
<evidence type="ECO:0000256" key="1">
    <source>
        <dbReference type="ARBA" id="ARBA00022814"/>
    </source>
</evidence>
<sequence>MNLATISLHQARKRKWKVVYTRSNYEKKAHELLSQCGLHSFCPVITTRSKWADRFKVIEKPLFPSYLFVYVNPTEEQKVLTISGILNYVNFGGKPAIMPDEDISRINDILSKYQDIETISSRQLTIGDQVLINKGFKAGTQAEILEVQEKTVLLILNQLDCALVAKVRVDISNIIIPSAKTILSNP</sequence>
<reference evidence="8" key="2">
    <citation type="journal article" date="2019" name="Int. J. Syst. Evol. Microbiol.">
        <title>The Global Catalogue of Microorganisms (GCM) 10K type strain sequencing project: providing services to taxonomists for standard genome sequencing and annotation.</title>
        <authorList>
            <consortium name="The Broad Institute Genomics Platform"/>
            <consortium name="The Broad Institute Genome Sequencing Center for Infectious Disease"/>
            <person name="Wu L."/>
            <person name="Ma J."/>
        </authorList>
    </citation>
    <scope>NUCLEOTIDE SEQUENCE [LARGE SCALE GENOMIC DNA]</scope>
    <source>
        <strain evidence="8">CGMCC 1.15644</strain>
    </source>
</reference>
<dbReference type="EMBL" id="SLWO01000005">
    <property type="protein sequence ID" value="TCO23962.1"/>
    <property type="molecule type" value="Genomic_DNA"/>
</dbReference>
<dbReference type="Pfam" id="PF02357">
    <property type="entry name" value="NusG"/>
    <property type="match status" value="1"/>
</dbReference>
<dbReference type="GO" id="GO:0006354">
    <property type="term" value="P:DNA-templated transcription elongation"/>
    <property type="evidence" value="ECO:0007669"/>
    <property type="project" value="InterPro"/>
</dbReference>
<gene>
    <name evidence="5" type="primary">rfaH</name>
    <name evidence="6" type="ORF">EV200_105437</name>
    <name evidence="5" type="ORF">GCM10011413_32950</name>
</gene>
<evidence type="ECO:0000256" key="3">
    <source>
        <dbReference type="ARBA" id="ARBA00023163"/>
    </source>
</evidence>
<dbReference type="Proteomes" id="UP000295684">
    <property type="component" value="Unassembled WGS sequence"/>
</dbReference>
<dbReference type="RefSeq" id="WP_132534084.1">
    <property type="nucleotide sequence ID" value="NZ_BMJO01000005.1"/>
</dbReference>
<protein>
    <submittedName>
        <fullName evidence="6">Transcription antitermination factor NusG</fullName>
    </submittedName>
    <submittedName>
        <fullName evidence="5">Transcription antitermination protein RfaH</fullName>
    </submittedName>
</protein>
<evidence type="ECO:0000256" key="2">
    <source>
        <dbReference type="ARBA" id="ARBA00023015"/>
    </source>
</evidence>
<evidence type="ECO:0000313" key="7">
    <source>
        <dbReference type="Proteomes" id="UP000295684"/>
    </source>
</evidence>
<dbReference type="PANTHER" id="PTHR30265:SF4">
    <property type="entry name" value="KOW MOTIF FAMILY PROTEIN, EXPRESSED"/>
    <property type="match status" value="1"/>
</dbReference>
<dbReference type="OrthoDB" id="9796143at2"/>
<evidence type="ECO:0000259" key="4">
    <source>
        <dbReference type="SMART" id="SM00738"/>
    </source>
</evidence>
<evidence type="ECO:0000313" key="8">
    <source>
        <dbReference type="Proteomes" id="UP000622648"/>
    </source>
</evidence>
<dbReference type="Proteomes" id="UP000622648">
    <property type="component" value="Unassembled WGS sequence"/>
</dbReference>
<dbReference type="EMBL" id="BMJO01000005">
    <property type="protein sequence ID" value="GGE63914.1"/>
    <property type="molecule type" value="Genomic_DNA"/>
</dbReference>
<dbReference type="InterPro" id="IPR043425">
    <property type="entry name" value="NusG-like"/>
</dbReference>
<dbReference type="Gene3D" id="3.30.70.940">
    <property type="entry name" value="NusG, N-terminal domain"/>
    <property type="match status" value="1"/>
</dbReference>
<dbReference type="CDD" id="cd09895">
    <property type="entry name" value="NGN_SP_UpxY"/>
    <property type="match status" value="1"/>
</dbReference>
<dbReference type="NCBIfam" id="NF033644">
    <property type="entry name" value="antiterm_UpxY"/>
    <property type="match status" value="1"/>
</dbReference>
<reference evidence="5" key="1">
    <citation type="journal article" date="2014" name="Int. J. Syst. Evol. Microbiol.">
        <title>Complete genome of a new Firmicutes species belonging to the dominant human colonic microbiota ('Ruminococcus bicirculans') reveals two chromosomes and a selective capacity to utilize plant glucans.</title>
        <authorList>
            <consortium name="NISC Comparative Sequencing Program"/>
            <person name="Wegmann U."/>
            <person name="Louis P."/>
            <person name="Goesmann A."/>
            <person name="Henrissat B."/>
            <person name="Duncan S.H."/>
            <person name="Flint H.J."/>
        </authorList>
    </citation>
    <scope>NUCLEOTIDE SEQUENCE</scope>
    <source>
        <strain evidence="5">CGMCC 1.15644</strain>
    </source>
</reference>
<evidence type="ECO:0000313" key="6">
    <source>
        <dbReference type="EMBL" id="TCO23962.1"/>
    </source>
</evidence>